<evidence type="ECO:0000313" key="3">
    <source>
        <dbReference type="EMBL" id="CRG91861.1"/>
    </source>
</evidence>
<gene>
    <name evidence="3" type="ORF">PISL3812_08915</name>
</gene>
<dbReference type="AlphaFoldDB" id="A0A0U1M9Z1"/>
<feature type="region of interest" description="Disordered" evidence="1">
    <location>
        <begin position="38"/>
        <end position="121"/>
    </location>
</feature>
<evidence type="ECO:0000256" key="1">
    <source>
        <dbReference type="SAM" id="MobiDB-lite"/>
    </source>
</evidence>
<organism evidence="3 4">
    <name type="scientific">Talaromyces islandicus</name>
    <name type="common">Penicillium islandicum</name>
    <dbReference type="NCBI Taxonomy" id="28573"/>
    <lineage>
        <taxon>Eukaryota</taxon>
        <taxon>Fungi</taxon>
        <taxon>Dikarya</taxon>
        <taxon>Ascomycota</taxon>
        <taxon>Pezizomycotina</taxon>
        <taxon>Eurotiomycetes</taxon>
        <taxon>Eurotiomycetidae</taxon>
        <taxon>Eurotiales</taxon>
        <taxon>Trichocomaceae</taxon>
        <taxon>Talaromyces</taxon>
        <taxon>Talaromyces sect. Islandici</taxon>
    </lineage>
</organism>
<dbReference type="EMBL" id="CVMT01000010">
    <property type="protein sequence ID" value="CRG91861.1"/>
    <property type="molecule type" value="Genomic_DNA"/>
</dbReference>
<keyword evidence="2" id="KW-0472">Membrane</keyword>
<evidence type="ECO:0000256" key="2">
    <source>
        <dbReference type="SAM" id="Phobius"/>
    </source>
</evidence>
<keyword evidence="4" id="KW-1185">Reference proteome</keyword>
<sequence>MAVTQNIPQFLLPRGISSRTLRYAVTAQAVVRSRPLPAPAARRGFSTSAAQRKQSANASKETKPRTLAQPDKFRPPSHPARRVLQTRDGRPVVREPFNYPGPALSAKEKEEQQTKRYPNMFPPEGTVMHKFLTTRWIHAWIALGVLTSLAGFTFIENFKRTSPFAHLMPGWSGLLSHPINTISQAISVWKMHVQHNSVLAREKRHKRIEDAEKRRQYRVAHGLEAPAVADTGSAPVEDDQSPVAAGATETMVEPVKMGAEAEAPREEYREFSGEKRPVKKWLGIW</sequence>
<feature type="transmembrane region" description="Helical" evidence="2">
    <location>
        <begin position="136"/>
        <end position="155"/>
    </location>
</feature>
<accession>A0A0U1M9Z1</accession>
<feature type="compositionally biased region" description="Polar residues" evidence="1">
    <location>
        <begin position="45"/>
        <end position="59"/>
    </location>
</feature>
<proteinExistence type="predicted"/>
<dbReference type="Proteomes" id="UP000054383">
    <property type="component" value="Unassembled WGS sequence"/>
</dbReference>
<keyword evidence="2" id="KW-1133">Transmembrane helix</keyword>
<dbReference type="OMA" id="WIHIWIA"/>
<name>A0A0U1M9Z1_TALIS</name>
<keyword evidence="2" id="KW-0812">Transmembrane</keyword>
<dbReference type="STRING" id="28573.A0A0U1M9Z1"/>
<evidence type="ECO:0000313" key="4">
    <source>
        <dbReference type="Proteomes" id="UP000054383"/>
    </source>
</evidence>
<reference evidence="3 4" key="1">
    <citation type="submission" date="2015-04" db="EMBL/GenBank/DDBJ databases">
        <authorList>
            <person name="Syromyatnikov M.Y."/>
            <person name="Popov V.N."/>
        </authorList>
    </citation>
    <scope>NUCLEOTIDE SEQUENCE [LARGE SCALE GENOMIC DNA]</scope>
    <source>
        <strain evidence="3">WF-38-12</strain>
    </source>
</reference>
<protein>
    <submittedName>
        <fullName evidence="3">Uncharacterized protein</fullName>
    </submittedName>
</protein>
<dbReference type="OrthoDB" id="5397827at2759"/>
<feature type="region of interest" description="Disordered" evidence="1">
    <location>
        <begin position="228"/>
        <end position="265"/>
    </location>
</feature>